<dbReference type="PANTHER" id="PTHR43592:SF15">
    <property type="entry name" value="CAAX AMINO TERMINAL PROTEASE FAMILY PROTEIN"/>
    <property type="match status" value="1"/>
</dbReference>
<name>A0A5B8U141_9ACTN</name>
<gene>
    <name evidence="4" type="ORF">FSW04_03365</name>
</gene>
<reference evidence="4 5" key="1">
    <citation type="journal article" date="2018" name="J. Microbiol.">
        <title>Baekduia soli gen. nov., sp. nov., a novel bacterium isolated from the soil of Baekdu Mountain and proposal of a novel family name, Baekduiaceae fam. nov.</title>
        <authorList>
            <person name="An D.S."/>
            <person name="Siddiqi M.Z."/>
            <person name="Kim K.H."/>
            <person name="Yu H.S."/>
            <person name="Im W.T."/>
        </authorList>
    </citation>
    <scope>NUCLEOTIDE SEQUENCE [LARGE SCALE GENOMIC DNA]</scope>
    <source>
        <strain evidence="4 5">BR7-21</strain>
    </source>
</reference>
<keyword evidence="5" id="KW-1185">Reference proteome</keyword>
<keyword evidence="2" id="KW-0472">Membrane</keyword>
<protein>
    <submittedName>
        <fullName evidence="4">CPBP family intramembrane metalloprotease</fullName>
    </submittedName>
</protein>
<feature type="region of interest" description="Disordered" evidence="1">
    <location>
        <begin position="1"/>
        <end position="24"/>
    </location>
</feature>
<dbReference type="Proteomes" id="UP000321805">
    <property type="component" value="Chromosome"/>
</dbReference>
<evidence type="ECO:0000256" key="1">
    <source>
        <dbReference type="SAM" id="MobiDB-lite"/>
    </source>
</evidence>
<feature type="transmembrane region" description="Helical" evidence="2">
    <location>
        <begin position="73"/>
        <end position="92"/>
    </location>
</feature>
<feature type="transmembrane region" description="Helical" evidence="2">
    <location>
        <begin position="155"/>
        <end position="176"/>
    </location>
</feature>
<dbReference type="KEGG" id="bsol:FSW04_03365"/>
<evidence type="ECO:0000256" key="2">
    <source>
        <dbReference type="SAM" id="Phobius"/>
    </source>
</evidence>
<keyword evidence="2" id="KW-1133">Transmembrane helix</keyword>
<feature type="domain" description="CAAX prenyl protease 2/Lysostaphin resistance protein A-like" evidence="3">
    <location>
        <begin position="158"/>
        <end position="246"/>
    </location>
</feature>
<organism evidence="4 5">
    <name type="scientific">Baekduia soli</name>
    <dbReference type="NCBI Taxonomy" id="496014"/>
    <lineage>
        <taxon>Bacteria</taxon>
        <taxon>Bacillati</taxon>
        <taxon>Actinomycetota</taxon>
        <taxon>Thermoleophilia</taxon>
        <taxon>Solirubrobacterales</taxon>
        <taxon>Baekduiaceae</taxon>
        <taxon>Baekduia</taxon>
    </lineage>
</organism>
<feature type="transmembrane region" description="Helical" evidence="2">
    <location>
        <begin position="211"/>
        <end position="227"/>
    </location>
</feature>
<dbReference type="OrthoDB" id="9782250at2"/>
<dbReference type="GO" id="GO:0080120">
    <property type="term" value="P:CAAX-box protein maturation"/>
    <property type="evidence" value="ECO:0007669"/>
    <property type="project" value="UniProtKB-ARBA"/>
</dbReference>
<accession>A0A5B8U141</accession>
<evidence type="ECO:0000313" key="5">
    <source>
        <dbReference type="Proteomes" id="UP000321805"/>
    </source>
</evidence>
<keyword evidence="4" id="KW-0645">Protease</keyword>
<feature type="transmembrane region" description="Helical" evidence="2">
    <location>
        <begin position="259"/>
        <end position="281"/>
    </location>
</feature>
<dbReference type="GO" id="GO:0006508">
    <property type="term" value="P:proteolysis"/>
    <property type="evidence" value="ECO:0007669"/>
    <property type="project" value="UniProtKB-KW"/>
</dbReference>
<keyword evidence="4" id="KW-0378">Hydrolase</keyword>
<proteinExistence type="predicted"/>
<dbReference type="AlphaFoldDB" id="A0A5B8U141"/>
<dbReference type="PANTHER" id="PTHR43592">
    <property type="entry name" value="CAAX AMINO TERMINAL PROTEASE"/>
    <property type="match status" value="1"/>
</dbReference>
<dbReference type="GO" id="GO:0008237">
    <property type="term" value="F:metallopeptidase activity"/>
    <property type="evidence" value="ECO:0007669"/>
    <property type="project" value="UniProtKB-KW"/>
</dbReference>
<evidence type="ECO:0000259" key="3">
    <source>
        <dbReference type="Pfam" id="PF02517"/>
    </source>
</evidence>
<evidence type="ECO:0000313" key="4">
    <source>
        <dbReference type="EMBL" id="QEC46716.1"/>
    </source>
</evidence>
<dbReference type="EMBL" id="CP042430">
    <property type="protein sequence ID" value="QEC46716.1"/>
    <property type="molecule type" value="Genomic_DNA"/>
</dbReference>
<sequence length="292" mass="30401">MTSVPAAPHPSPPEHPELPAGAPPRRAMPAWPAWSGPAALLAGFGAATLLAILIGGIGAAFGASLSDPPPSVSIASIVVQDACLVGAALLFARIIARPRPWQFGLRPPSSVRAAIGLTIGGYLAFILVSYLWLTAIGRSSEQDTITKDLGADRSTIALVAVTFVVCVCAPLAEEFLFRGYFFGSLRRLGLWPAAVLTGLAFGVVHVFGSPIAFLVPLAVLGTGLCLLRDRTRSLYPGIALHCINNSFAMASSEHWGWEIPVVLIGALGGIALFVALGLRAWGPEPDLAARTA</sequence>
<dbReference type="GO" id="GO:0004175">
    <property type="term" value="F:endopeptidase activity"/>
    <property type="evidence" value="ECO:0007669"/>
    <property type="project" value="UniProtKB-ARBA"/>
</dbReference>
<keyword evidence="4" id="KW-0482">Metalloprotease</keyword>
<dbReference type="Pfam" id="PF02517">
    <property type="entry name" value="Rce1-like"/>
    <property type="match status" value="1"/>
</dbReference>
<dbReference type="RefSeq" id="WP_146916249.1">
    <property type="nucleotide sequence ID" value="NZ_CP042430.1"/>
</dbReference>
<feature type="transmembrane region" description="Helical" evidence="2">
    <location>
        <begin position="113"/>
        <end position="135"/>
    </location>
</feature>
<dbReference type="InterPro" id="IPR003675">
    <property type="entry name" value="Rce1/LyrA-like_dom"/>
</dbReference>
<feature type="transmembrane region" description="Helical" evidence="2">
    <location>
        <begin position="38"/>
        <end position="61"/>
    </location>
</feature>
<keyword evidence="2" id="KW-0812">Transmembrane</keyword>